<protein>
    <recommendedName>
        <fullName evidence="3">SMI1/KNR4 family protein</fullName>
    </recommendedName>
</protein>
<organism evidence="1 2">
    <name type="scientific">Hymenobacter koreensis</name>
    <dbReference type="NCBI Taxonomy" id="1084523"/>
    <lineage>
        <taxon>Bacteria</taxon>
        <taxon>Pseudomonadati</taxon>
        <taxon>Bacteroidota</taxon>
        <taxon>Cytophagia</taxon>
        <taxon>Cytophagales</taxon>
        <taxon>Hymenobacteraceae</taxon>
        <taxon>Hymenobacter</taxon>
    </lineage>
</organism>
<reference evidence="2" key="1">
    <citation type="journal article" date="2019" name="Int. J. Syst. Evol. Microbiol.">
        <title>The Global Catalogue of Microorganisms (GCM) 10K type strain sequencing project: providing services to taxonomists for standard genome sequencing and annotation.</title>
        <authorList>
            <consortium name="The Broad Institute Genomics Platform"/>
            <consortium name="The Broad Institute Genome Sequencing Center for Infectious Disease"/>
            <person name="Wu L."/>
            <person name="Ma J."/>
        </authorList>
    </citation>
    <scope>NUCLEOTIDE SEQUENCE [LARGE SCALE GENOMIC DNA]</scope>
    <source>
        <strain evidence="2">JCM 17924</strain>
    </source>
</reference>
<dbReference type="Proteomes" id="UP001500454">
    <property type="component" value="Unassembled WGS sequence"/>
</dbReference>
<accession>A0ABP8IYJ0</accession>
<evidence type="ECO:0000313" key="1">
    <source>
        <dbReference type="EMBL" id="GAA4380289.1"/>
    </source>
</evidence>
<sequence>MQDITYVGEPVSDAATFKQLPYELQSFLLQHNGLIAYLGGIHFRGCCHEPKWHSLREVWTGDTAFCKIYPKVKASDIPFAQDSLGNQFLLRKGVVWFLDSETGEVANLNVPFQVFLIGIERQPDQALDLSAVATFRQLGTYLQPGELLAIFPPTCIQTDGQNVKISRMSVESRLYSLADLYRQIRRLKPGQKITVRTDENHP</sequence>
<dbReference type="RefSeq" id="WP_345223501.1">
    <property type="nucleotide sequence ID" value="NZ_BAABHA010000004.1"/>
</dbReference>
<keyword evidence="2" id="KW-1185">Reference proteome</keyword>
<comment type="caution">
    <text evidence="1">The sequence shown here is derived from an EMBL/GenBank/DDBJ whole genome shotgun (WGS) entry which is preliminary data.</text>
</comment>
<dbReference type="InterPro" id="IPR037883">
    <property type="entry name" value="Knr4/Smi1-like_sf"/>
</dbReference>
<proteinExistence type="predicted"/>
<dbReference type="SUPFAM" id="SSF160631">
    <property type="entry name" value="SMI1/KNR4-like"/>
    <property type="match status" value="1"/>
</dbReference>
<name>A0ABP8IYJ0_9BACT</name>
<gene>
    <name evidence="1" type="ORF">GCM10023186_18450</name>
</gene>
<evidence type="ECO:0008006" key="3">
    <source>
        <dbReference type="Google" id="ProtNLM"/>
    </source>
</evidence>
<dbReference type="EMBL" id="BAABHA010000004">
    <property type="protein sequence ID" value="GAA4380289.1"/>
    <property type="molecule type" value="Genomic_DNA"/>
</dbReference>
<evidence type="ECO:0000313" key="2">
    <source>
        <dbReference type="Proteomes" id="UP001500454"/>
    </source>
</evidence>